<dbReference type="RefSeq" id="WP_121247998.1">
    <property type="nucleotide sequence ID" value="NZ_RBIL01000001.1"/>
</dbReference>
<feature type="region of interest" description="Disordered" evidence="1">
    <location>
        <begin position="1"/>
        <end position="33"/>
    </location>
</feature>
<protein>
    <submittedName>
        <fullName evidence="2">Uncharacterized protein</fullName>
    </submittedName>
</protein>
<comment type="caution">
    <text evidence="2">The sequence shown here is derived from an EMBL/GenBank/DDBJ whole genome shotgun (WGS) entry which is preliminary data.</text>
</comment>
<dbReference type="EMBL" id="RBIL01000001">
    <property type="protein sequence ID" value="RKQ90867.1"/>
    <property type="molecule type" value="Genomic_DNA"/>
</dbReference>
<evidence type="ECO:0000256" key="1">
    <source>
        <dbReference type="SAM" id="MobiDB-lite"/>
    </source>
</evidence>
<organism evidence="2 3">
    <name type="scientific">Solirubrobacter pauli</name>
    <dbReference type="NCBI Taxonomy" id="166793"/>
    <lineage>
        <taxon>Bacteria</taxon>
        <taxon>Bacillati</taxon>
        <taxon>Actinomycetota</taxon>
        <taxon>Thermoleophilia</taxon>
        <taxon>Solirubrobacterales</taxon>
        <taxon>Solirubrobacteraceae</taxon>
        <taxon>Solirubrobacter</taxon>
    </lineage>
</organism>
<dbReference type="Proteomes" id="UP000278962">
    <property type="component" value="Unassembled WGS sequence"/>
</dbReference>
<dbReference type="AlphaFoldDB" id="A0A660L756"/>
<name>A0A660L756_9ACTN</name>
<keyword evidence="3" id="KW-1185">Reference proteome</keyword>
<sequence length="354" mass="37931">MHPPLRFRPPTAAAVPLPGLPPKTTFGGPASPEGRRISAYTQQIAPLLAPWRGADGPPLGLALEIGLPAGTDPLVQHDLDNFLEPLATELASPRLCFVRATKTVGGPSRLTIGPVEPGEPDHIAPHRACGRCERVSAPGRRVLGRTVAAQAAPLPWGPVALDLALRVDTSRNWVGAWKPVIDSLVAILGRRPNASEFDIEDGRIVELTLHRELDGALGHAVEVDARWRLLEPRPGGPQLTYDVLDAPPAAARTPGSHAATGPAVASRAIDDLEPIVTVDRLHAIQAARDGYVVITDSANSPRLHRAGCPGIQEANFVTKVITNGARNGTYLWTARPETARERWARLREHDCVNQ</sequence>
<evidence type="ECO:0000313" key="2">
    <source>
        <dbReference type="EMBL" id="RKQ90867.1"/>
    </source>
</evidence>
<reference evidence="2 3" key="1">
    <citation type="submission" date="2018-10" db="EMBL/GenBank/DDBJ databases">
        <title>Genomic Encyclopedia of Archaeal and Bacterial Type Strains, Phase II (KMG-II): from individual species to whole genera.</title>
        <authorList>
            <person name="Goeker M."/>
        </authorList>
    </citation>
    <scope>NUCLEOTIDE SEQUENCE [LARGE SCALE GENOMIC DNA]</scope>
    <source>
        <strain evidence="2 3">DSM 14954</strain>
    </source>
</reference>
<dbReference type="OrthoDB" id="4639971at2"/>
<evidence type="ECO:0000313" key="3">
    <source>
        <dbReference type="Proteomes" id="UP000278962"/>
    </source>
</evidence>
<accession>A0A660L756</accession>
<proteinExistence type="predicted"/>
<gene>
    <name evidence="2" type="ORF">C8N24_0682</name>
</gene>